<dbReference type="Gene3D" id="3.90.1200.10">
    <property type="match status" value="1"/>
</dbReference>
<dbReference type="RefSeq" id="WP_382399041.1">
    <property type="nucleotide sequence ID" value="NZ_JBHTNH010000014.1"/>
</dbReference>
<evidence type="ECO:0008006" key="3">
    <source>
        <dbReference type="Google" id="ProtNLM"/>
    </source>
</evidence>
<comment type="caution">
    <text evidence="1">The sequence shown here is derived from an EMBL/GenBank/DDBJ whole genome shotgun (WGS) entry which is preliminary data.</text>
</comment>
<gene>
    <name evidence="1" type="ORF">ACFQ4A_07285</name>
</gene>
<dbReference type="InterPro" id="IPR011009">
    <property type="entry name" value="Kinase-like_dom_sf"/>
</dbReference>
<dbReference type="PANTHER" id="PTHR39179:SF2">
    <property type="entry name" value="ENDOSPORE COAT-ASSOCIATED PROTEIN YUTH"/>
    <property type="match status" value="1"/>
</dbReference>
<dbReference type="EMBL" id="JBHTNH010000014">
    <property type="protein sequence ID" value="MFD1361456.1"/>
    <property type="molecule type" value="Genomic_DNA"/>
</dbReference>
<accession>A0ABW3ZSU3</accession>
<dbReference type="SUPFAM" id="SSF56112">
    <property type="entry name" value="Protein kinase-like (PK-like)"/>
    <property type="match status" value="1"/>
</dbReference>
<reference evidence="2" key="1">
    <citation type="journal article" date="2019" name="Int. J. Syst. Evol. Microbiol.">
        <title>The Global Catalogue of Microorganisms (GCM) 10K type strain sequencing project: providing services to taxonomists for standard genome sequencing and annotation.</title>
        <authorList>
            <consortium name="The Broad Institute Genomics Platform"/>
            <consortium name="The Broad Institute Genome Sequencing Center for Infectious Disease"/>
            <person name="Wu L."/>
            <person name="Ma J."/>
        </authorList>
    </citation>
    <scope>NUCLEOTIDE SEQUENCE [LARGE SCALE GENOMIC DNA]</scope>
    <source>
        <strain evidence="2">CCUG 54822</strain>
    </source>
</reference>
<dbReference type="Proteomes" id="UP001597178">
    <property type="component" value="Unassembled WGS sequence"/>
</dbReference>
<keyword evidence="2" id="KW-1185">Reference proteome</keyword>
<evidence type="ECO:0000313" key="2">
    <source>
        <dbReference type="Proteomes" id="UP001597178"/>
    </source>
</evidence>
<dbReference type="InterPro" id="IPR047175">
    <property type="entry name" value="CotS-like"/>
</dbReference>
<organism evidence="1 2">
    <name type="scientific">Lentibacillus salinarum</name>
    <dbReference type="NCBI Taxonomy" id="446820"/>
    <lineage>
        <taxon>Bacteria</taxon>
        <taxon>Bacillati</taxon>
        <taxon>Bacillota</taxon>
        <taxon>Bacilli</taxon>
        <taxon>Bacillales</taxon>
        <taxon>Bacillaceae</taxon>
        <taxon>Lentibacillus</taxon>
    </lineage>
</organism>
<sequence>MRQFLAAYYGIQTRDKALWDGTEGFKDDSYVYFTISAGQNETIHMEQAALAFYLHGNQHPRITVPVPNNQGDWYTLYNDSHYMVLRAENRSFVQQGPYGERLASFHLTGTAYPYEPQTISSYGQWKGLWIDKLTAFEKKIEMEANAYPTHYYRLLKDSLPYLIGISENAIQYMQESESDPRFHDVDQGTVVFGRCHNQLQNHVLWMTDLAYDHPARDLAEYIRYLLLEKENPMHDIKTFLDDYQRVRPLSIFSWRLLYARLLYPIHLFDVIEQGFLTDHYESAYSNLSALLQLQPLYEKRLGLFFENAGIDCEEWQIPVLHWL</sequence>
<dbReference type="PANTHER" id="PTHR39179">
    <property type="entry name" value="SPORE COAT PROTEIN I"/>
    <property type="match status" value="1"/>
</dbReference>
<proteinExistence type="predicted"/>
<name>A0ABW3ZSU3_9BACI</name>
<protein>
    <recommendedName>
        <fullName evidence="3">Spore coat protein YutH</fullName>
    </recommendedName>
</protein>
<evidence type="ECO:0000313" key="1">
    <source>
        <dbReference type="EMBL" id="MFD1361456.1"/>
    </source>
</evidence>